<gene>
    <name evidence="2" type="ORF">KME65_18765</name>
</gene>
<reference evidence="2 3" key="1">
    <citation type="submission" date="2021-05" db="EMBL/GenBank/DDBJ databases">
        <title>Genetic and Functional Diversity in Clade A Lucinid endosymbionts from the Bahamas.</title>
        <authorList>
            <person name="Giani N.M."/>
            <person name="Engel A.S."/>
            <person name="Campbell B.J."/>
        </authorList>
    </citation>
    <scope>NUCLEOTIDE SEQUENCE [LARGE SCALE GENOMIC DNA]</scope>
    <source>
        <strain evidence="2">LUC16012Gg_MoonRockCtena</strain>
    </source>
</reference>
<dbReference type="Proteomes" id="UP000770889">
    <property type="component" value="Unassembled WGS sequence"/>
</dbReference>
<sequence length="191" mass="21358">MKNIGCLPVVNKGVNGETSTQVRARFDADVISAKPAAVLIWGHINDFSNAPMAQELQTRQTAIDNLKQMIESAREAGIIPLVATEITFGMPTDIKSRIMQLIGSIMGKRSYQDYISSNVLAINEWLRDYAEAQEISILEIERLMTNAEGNRKQGYYTEDLSHITEQAYQDLQSFAQPILQKALIEKHGLCN</sequence>
<protein>
    <recommendedName>
        <fullName evidence="1">SGNH hydrolase-type esterase domain-containing protein</fullName>
    </recommendedName>
</protein>
<dbReference type="GO" id="GO:0004622">
    <property type="term" value="F:phosphatidylcholine lysophospholipase activity"/>
    <property type="evidence" value="ECO:0007669"/>
    <property type="project" value="TreeGrafter"/>
</dbReference>
<dbReference type="EMBL" id="JAHHGM010000025">
    <property type="protein sequence ID" value="MBT2991005.1"/>
    <property type="molecule type" value="Genomic_DNA"/>
</dbReference>
<dbReference type="InterPro" id="IPR051532">
    <property type="entry name" value="Ester_Hydrolysis_Enzymes"/>
</dbReference>
<proteinExistence type="predicted"/>
<comment type="caution">
    <text evidence="2">The sequence shown here is derived from an EMBL/GenBank/DDBJ whole genome shotgun (WGS) entry which is preliminary data.</text>
</comment>
<accession>A0A944MHF1</accession>
<organism evidence="2 3">
    <name type="scientific">Candidatus Thiodiazotropha taylori</name>
    <dbReference type="NCBI Taxonomy" id="2792791"/>
    <lineage>
        <taxon>Bacteria</taxon>
        <taxon>Pseudomonadati</taxon>
        <taxon>Pseudomonadota</taxon>
        <taxon>Gammaproteobacteria</taxon>
        <taxon>Chromatiales</taxon>
        <taxon>Sedimenticolaceae</taxon>
        <taxon>Candidatus Thiodiazotropha</taxon>
    </lineage>
</organism>
<dbReference type="PANTHER" id="PTHR30383">
    <property type="entry name" value="THIOESTERASE 1/PROTEASE 1/LYSOPHOSPHOLIPASE L1"/>
    <property type="match status" value="1"/>
</dbReference>
<dbReference type="SUPFAM" id="SSF52266">
    <property type="entry name" value="SGNH hydrolase"/>
    <property type="match status" value="1"/>
</dbReference>
<dbReference type="PANTHER" id="PTHR30383:SF5">
    <property type="entry name" value="SGNH HYDROLASE-TYPE ESTERASE DOMAIN-CONTAINING PROTEIN"/>
    <property type="match status" value="1"/>
</dbReference>
<dbReference type="InterPro" id="IPR036514">
    <property type="entry name" value="SGNH_hydro_sf"/>
</dbReference>
<evidence type="ECO:0000313" key="3">
    <source>
        <dbReference type="Proteomes" id="UP000770889"/>
    </source>
</evidence>
<dbReference type="Pfam" id="PF13472">
    <property type="entry name" value="Lipase_GDSL_2"/>
    <property type="match status" value="1"/>
</dbReference>
<name>A0A944MHF1_9GAMM</name>
<dbReference type="Gene3D" id="3.40.50.1110">
    <property type="entry name" value="SGNH hydrolase"/>
    <property type="match status" value="1"/>
</dbReference>
<dbReference type="InterPro" id="IPR013830">
    <property type="entry name" value="SGNH_hydro"/>
</dbReference>
<feature type="domain" description="SGNH hydrolase-type esterase" evidence="1">
    <location>
        <begin position="8"/>
        <end position="169"/>
    </location>
</feature>
<evidence type="ECO:0000259" key="1">
    <source>
        <dbReference type="Pfam" id="PF13472"/>
    </source>
</evidence>
<dbReference type="AlphaFoldDB" id="A0A944MHF1"/>
<evidence type="ECO:0000313" key="2">
    <source>
        <dbReference type="EMBL" id="MBT2991005.1"/>
    </source>
</evidence>